<organism evidence="5">
    <name type="scientific">Ectropis obliqua</name>
    <name type="common">Tea geometrid moth</name>
    <dbReference type="NCBI Taxonomy" id="248899"/>
    <lineage>
        <taxon>Eukaryota</taxon>
        <taxon>Metazoa</taxon>
        <taxon>Ecdysozoa</taxon>
        <taxon>Arthropoda</taxon>
        <taxon>Hexapoda</taxon>
        <taxon>Insecta</taxon>
        <taxon>Pterygota</taxon>
        <taxon>Neoptera</taxon>
        <taxon>Endopterygota</taxon>
        <taxon>Lepidoptera</taxon>
        <taxon>Glossata</taxon>
        <taxon>Ditrysia</taxon>
        <taxon>Geometroidea</taxon>
        <taxon>Geometridae</taxon>
        <taxon>Ennominae</taxon>
        <taxon>Ectropis</taxon>
    </lineage>
</organism>
<evidence type="ECO:0000313" key="5">
    <source>
        <dbReference type="EMBL" id="ALS03849.1"/>
    </source>
</evidence>
<dbReference type="InterPro" id="IPR006170">
    <property type="entry name" value="PBP/GOBP"/>
</dbReference>
<evidence type="ECO:0000256" key="1">
    <source>
        <dbReference type="ARBA" id="ARBA00008098"/>
    </source>
</evidence>
<dbReference type="SMART" id="SM00708">
    <property type="entry name" value="PhBP"/>
    <property type="match status" value="1"/>
</dbReference>
<dbReference type="AlphaFoldDB" id="A0A1L2BLD6"/>
<dbReference type="Pfam" id="PF01395">
    <property type="entry name" value="PBP_GOBP"/>
    <property type="match status" value="1"/>
</dbReference>
<dbReference type="InterPro" id="IPR036728">
    <property type="entry name" value="PBP_GOBP_sf"/>
</dbReference>
<reference evidence="5" key="1">
    <citation type="submission" date="2015-07" db="EMBL/GenBank/DDBJ databases">
        <title>Transcriptome analysis of odorant reception genes in the tea geometrid, Ectropis obliqua.</title>
        <authorList>
            <person name="Chen Z."/>
            <person name="Ma L."/>
            <person name="Li Z."/>
        </authorList>
    </citation>
    <scope>NUCLEOTIDE SEQUENCE</scope>
</reference>
<feature type="disulfide bond" evidence="3">
    <location>
        <begin position="117"/>
        <end position="137"/>
    </location>
</feature>
<proteinExistence type="evidence at transcript level"/>
<dbReference type="InterPro" id="IPR006072">
    <property type="entry name" value="Odorant/phero-bd_Lep"/>
</dbReference>
<dbReference type="EMBL" id="KT282992">
    <property type="protein sequence ID" value="ALS03849.1"/>
    <property type="molecule type" value="mRNA"/>
</dbReference>
<dbReference type="CDD" id="cd23992">
    <property type="entry name" value="PBP_GOBP"/>
    <property type="match status" value="1"/>
</dbReference>
<keyword evidence="4" id="KW-0732">Signal</keyword>
<evidence type="ECO:0000256" key="3">
    <source>
        <dbReference type="PIRSR" id="PIRSR015604-1"/>
    </source>
</evidence>
<dbReference type="GO" id="GO:0005549">
    <property type="term" value="F:odorant binding"/>
    <property type="evidence" value="ECO:0007669"/>
    <property type="project" value="InterPro"/>
</dbReference>
<dbReference type="PRINTS" id="PR00484">
    <property type="entry name" value="PBPGOBP"/>
</dbReference>
<accession>A0A1L2BLD6</accession>
<protein>
    <submittedName>
        <fullName evidence="5">Pheromone-binding protein 3</fullName>
    </submittedName>
</protein>
<feature type="signal peptide" evidence="4">
    <location>
        <begin position="1"/>
        <end position="21"/>
    </location>
</feature>
<feature type="disulfide bond" evidence="3">
    <location>
        <begin position="39"/>
        <end position="74"/>
    </location>
</feature>
<evidence type="ECO:0000256" key="2">
    <source>
        <dbReference type="ARBA" id="ARBA00022448"/>
    </source>
</evidence>
<keyword evidence="2" id="KW-0813">Transport</keyword>
<comment type="similarity">
    <text evidence="1">Belongs to the PBP/GOBP family.</text>
</comment>
<evidence type="ECO:0000256" key="4">
    <source>
        <dbReference type="SAM" id="SignalP"/>
    </source>
</evidence>
<dbReference type="PIRSF" id="PIRSF015604">
    <property type="entry name" value="Odorant/phero_bd"/>
    <property type="match status" value="1"/>
</dbReference>
<dbReference type="Gene3D" id="1.10.238.20">
    <property type="entry name" value="Pheromone/general odorant binding protein domain"/>
    <property type="match status" value="1"/>
</dbReference>
<dbReference type="SUPFAM" id="SSF47565">
    <property type="entry name" value="Insect pheromone/odorant-binding proteins"/>
    <property type="match status" value="1"/>
</dbReference>
<keyword evidence="3" id="KW-1015">Disulfide bond</keyword>
<name>A0A1L2BLD6_ECTOB</name>
<sequence>MWWKLVFVVVVGSAVVGTTEAADAMKLLASGFISVLEICQKELNIEDGLISDLYHYWKLEFSMMQRDTGCALICMTKKLELLTDDGKFHHGVTKEFAMKNGADDNLATEMVSIIHSCETKSEGLDDECLRALEVAKCFRVALHDLHWEPSPDVVITEVLGEM</sequence>
<feature type="disulfide bond" evidence="3">
    <location>
        <begin position="70"/>
        <end position="128"/>
    </location>
</feature>
<feature type="chain" id="PRO_5012137110" evidence="4">
    <location>
        <begin position="22"/>
        <end position="162"/>
    </location>
</feature>